<dbReference type="AlphaFoldDB" id="A0A653CN52"/>
<keyword evidence="11" id="KW-0407">Ion channel</keyword>
<dbReference type="SUPFAM" id="SSF53850">
    <property type="entry name" value="Periplasmic binding protein-like II"/>
    <property type="match status" value="1"/>
</dbReference>
<feature type="domain" description="Ionotropic glutamate receptor C-terminal" evidence="12">
    <location>
        <begin position="165"/>
        <end position="448"/>
    </location>
</feature>
<evidence type="ECO:0000313" key="14">
    <source>
        <dbReference type="EMBL" id="VEN49221.1"/>
    </source>
</evidence>
<keyword evidence="5" id="KW-1133">Transmembrane helix</keyword>
<keyword evidence="9" id="KW-0325">Glycoprotein</keyword>
<proteinExistence type="inferred from homology"/>
<keyword evidence="15" id="KW-1185">Reference proteome</keyword>
<dbReference type="FunFam" id="3.40.190.10:FF:000157">
    <property type="entry name" value="Glutamate receptor ionotropic, NMDA 2B"/>
    <property type="match status" value="1"/>
</dbReference>
<feature type="domain" description="Ionotropic glutamate receptor L-glutamate and glycine-binding" evidence="13">
    <location>
        <begin position="174"/>
        <end position="232"/>
    </location>
</feature>
<dbReference type="EMBL" id="CAACVG010008302">
    <property type="protein sequence ID" value="VEN49221.1"/>
    <property type="molecule type" value="Genomic_DNA"/>
</dbReference>
<evidence type="ECO:0000256" key="1">
    <source>
        <dbReference type="ARBA" id="ARBA00004141"/>
    </source>
</evidence>
<evidence type="ECO:0000256" key="3">
    <source>
        <dbReference type="ARBA" id="ARBA00022448"/>
    </source>
</evidence>
<dbReference type="InterPro" id="IPR019594">
    <property type="entry name" value="Glu/Gly-bd"/>
</dbReference>
<dbReference type="PANTHER" id="PTHR18966">
    <property type="entry name" value="IONOTROPIC GLUTAMATE RECEPTOR"/>
    <property type="match status" value="1"/>
</dbReference>
<evidence type="ECO:0000313" key="15">
    <source>
        <dbReference type="Proteomes" id="UP000410492"/>
    </source>
</evidence>
<keyword evidence="3" id="KW-0813">Transport</keyword>
<keyword evidence="4" id="KW-0812">Transmembrane</keyword>
<evidence type="ECO:0000256" key="7">
    <source>
        <dbReference type="ARBA" id="ARBA00023136"/>
    </source>
</evidence>
<keyword evidence="8" id="KW-0675">Receptor</keyword>
<evidence type="ECO:0000256" key="8">
    <source>
        <dbReference type="ARBA" id="ARBA00023170"/>
    </source>
</evidence>
<dbReference type="SMART" id="SM00918">
    <property type="entry name" value="Lig_chan-Glu_bd"/>
    <property type="match status" value="1"/>
</dbReference>
<name>A0A653CN52_CALMS</name>
<evidence type="ECO:0000256" key="5">
    <source>
        <dbReference type="ARBA" id="ARBA00022989"/>
    </source>
</evidence>
<dbReference type="FunFam" id="3.40.190.10:FF:000143">
    <property type="entry name" value="Glutamate receptor ionotropic, NMDA 2B"/>
    <property type="match status" value="1"/>
</dbReference>
<protein>
    <recommendedName>
        <fullName evidence="16">Ionotropic glutamate receptor L-glutamate and glycine-binding domain-containing protein</fullName>
    </recommendedName>
</protein>
<dbReference type="OrthoDB" id="5984008at2759"/>
<reference evidence="14 15" key="1">
    <citation type="submission" date="2019-01" db="EMBL/GenBank/DDBJ databases">
        <authorList>
            <person name="Sayadi A."/>
        </authorList>
    </citation>
    <scope>NUCLEOTIDE SEQUENCE [LARGE SCALE GENOMIC DNA]</scope>
</reference>
<gene>
    <name evidence="14" type="ORF">CALMAC_LOCUS10406</name>
</gene>
<dbReference type="GO" id="GO:0016020">
    <property type="term" value="C:membrane"/>
    <property type="evidence" value="ECO:0007669"/>
    <property type="project" value="UniProtKB-SubCell"/>
</dbReference>
<evidence type="ECO:0008006" key="16">
    <source>
        <dbReference type="Google" id="ProtNLM"/>
    </source>
</evidence>
<keyword evidence="10" id="KW-1071">Ligand-gated ion channel</keyword>
<evidence type="ECO:0000256" key="4">
    <source>
        <dbReference type="ARBA" id="ARBA00022692"/>
    </source>
</evidence>
<evidence type="ECO:0000259" key="12">
    <source>
        <dbReference type="SMART" id="SM00079"/>
    </source>
</evidence>
<dbReference type="InterPro" id="IPR015683">
    <property type="entry name" value="Ionotropic_Glu_rcpt"/>
</dbReference>
<dbReference type="SMART" id="SM00079">
    <property type="entry name" value="PBPe"/>
    <property type="match status" value="1"/>
</dbReference>
<organism evidence="14 15">
    <name type="scientific">Callosobruchus maculatus</name>
    <name type="common">Southern cowpea weevil</name>
    <name type="synonym">Pulse bruchid</name>
    <dbReference type="NCBI Taxonomy" id="64391"/>
    <lineage>
        <taxon>Eukaryota</taxon>
        <taxon>Metazoa</taxon>
        <taxon>Ecdysozoa</taxon>
        <taxon>Arthropoda</taxon>
        <taxon>Hexapoda</taxon>
        <taxon>Insecta</taxon>
        <taxon>Pterygota</taxon>
        <taxon>Neoptera</taxon>
        <taxon>Endopterygota</taxon>
        <taxon>Coleoptera</taxon>
        <taxon>Polyphaga</taxon>
        <taxon>Cucujiformia</taxon>
        <taxon>Chrysomeloidea</taxon>
        <taxon>Chrysomelidae</taxon>
        <taxon>Bruchinae</taxon>
        <taxon>Bruchini</taxon>
        <taxon>Callosobruchus</taxon>
    </lineage>
</organism>
<keyword evidence="6" id="KW-0406">Ion transport</keyword>
<evidence type="ECO:0000256" key="6">
    <source>
        <dbReference type="ARBA" id="ARBA00023065"/>
    </source>
</evidence>
<evidence type="ECO:0000256" key="9">
    <source>
        <dbReference type="ARBA" id="ARBA00023180"/>
    </source>
</evidence>
<evidence type="ECO:0000259" key="13">
    <source>
        <dbReference type="SMART" id="SM00918"/>
    </source>
</evidence>
<dbReference type="InterPro" id="IPR001320">
    <property type="entry name" value="Iontro_rcpt_C"/>
</dbReference>
<evidence type="ECO:0000256" key="2">
    <source>
        <dbReference type="ARBA" id="ARBA00008685"/>
    </source>
</evidence>
<comment type="similarity">
    <text evidence="2">Belongs to the glutamate-gated ion channel (TC 1.A.10.1) family.</text>
</comment>
<sequence>MKVYAYGVEDFTSDPSNAGRSLNTQLSCEGDGGGASRWHIGDRFFKYLRNVSIESLEAGKPPLEFTQDGVLKAAELKIMNLRPGISKQLVWEEIGVWKSWQQEGLDIKDIVWPGNSHTPPQGVPEKFHLKITFLEEPPYINLAPPDPVTGKCSMDRSVHCRVASDNDISDVDISQAHRNGTYYQCCTGFCIDLLQKFEQELGFTYELVRVEDGRWGTNEGGKWNGLIADLVNRKTDMVLTSLMINAEREAVTGIAIVVAKRTGIISPTAFLEPFDTASWMLVGIVAIHAATFMIFLSCPRGLPQGLHGPFHDQRLGHVRRRLPRHIHCQLGRLHDHPRGVLRILRPSIKFGTIPFSHSDSTIAKYFKEMHAYMRQFNRTNVLDGVADVLSADLDAFIYDGTVGSWYAMTGYGLAFPRNSKYLKMFNKQLLDFRENGDLERLRRYWMTGVCKPGKQEHKTSDPLALEQFLYPYGCPIAAFGTSVLQVRPKTSSENG</sequence>
<evidence type="ECO:0000256" key="10">
    <source>
        <dbReference type="ARBA" id="ARBA00023286"/>
    </source>
</evidence>
<accession>A0A653CN52</accession>
<dbReference type="Gene3D" id="3.40.190.10">
    <property type="entry name" value="Periplasmic binding protein-like II"/>
    <property type="match status" value="2"/>
</dbReference>
<dbReference type="GO" id="GO:0015276">
    <property type="term" value="F:ligand-gated monoatomic ion channel activity"/>
    <property type="evidence" value="ECO:0007669"/>
    <property type="project" value="InterPro"/>
</dbReference>
<dbReference type="Pfam" id="PF10613">
    <property type="entry name" value="Lig_chan-Glu_bd"/>
    <property type="match status" value="1"/>
</dbReference>
<comment type="subcellular location">
    <subcellularLocation>
        <location evidence="1">Membrane</location>
        <topology evidence="1">Multi-pass membrane protein</topology>
    </subcellularLocation>
</comment>
<evidence type="ECO:0000256" key="11">
    <source>
        <dbReference type="ARBA" id="ARBA00023303"/>
    </source>
</evidence>
<keyword evidence="7" id="KW-0472">Membrane</keyword>
<dbReference type="Proteomes" id="UP000410492">
    <property type="component" value="Unassembled WGS sequence"/>
</dbReference>